<dbReference type="InterPro" id="IPR051055">
    <property type="entry name" value="PIF1_helicase"/>
</dbReference>
<dbReference type="GO" id="GO:0003678">
    <property type="term" value="F:DNA helicase activity"/>
    <property type="evidence" value="ECO:0007669"/>
    <property type="project" value="InterPro"/>
</dbReference>
<dbReference type="Pfam" id="PF05970">
    <property type="entry name" value="PIF1"/>
    <property type="match status" value="1"/>
</dbReference>
<keyword evidence="2" id="KW-0547">Nucleotide-binding</keyword>
<dbReference type="Proteomes" id="UP000203240">
    <property type="component" value="Segment"/>
</dbReference>
<dbReference type="PANTHER" id="PTHR47642:SF6">
    <property type="entry name" value="ATP-DEPENDENT DNA HELICASE"/>
    <property type="match status" value="1"/>
</dbReference>
<evidence type="ECO:0000313" key="2">
    <source>
        <dbReference type="EMBL" id="AIE47773.1"/>
    </source>
</evidence>
<dbReference type="OrthoDB" id="5394at10239"/>
<evidence type="ECO:0000313" key="3">
    <source>
        <dbReference type="Proteomes" id="UP000203240"/>
    </source>
</evidence>
<accession>A0A068LKQ6</accession>
<dbReference type="GO" id="GO:0000723">
    <property type="term" value="P:telomere maintenance"/>
    <property type="evidence" value="ECO:0007669"/>
    <property type="project" value="InterPro"/>
</dbReference>
<keyword evidence="2" id="KW-0378">Hydrolase</keyword>
<proteinExistence type="predicted"/>
<dbReference type="PANTHER" id="PTHR47642">
    <property type="entry name" value="ATP-DEPENDENT DNA HELICASE"/>
    <property type="match status" value="1"/>
</dbReference>
<feature type="domain" description="DNA helicase Pif1-like DEAD-box helicase" evidence="1">
    <location>
        <begin position="4"/>
        <end position="186"/>
    </location>
</feature>
<name>A0A068LKQ6_9ABAC</name>
<reference evidence="2 3" key="1">
    <citation type="journal article" date="2015" name="Genome Announc.">
        <title>A Distinct Group II Alphabaculovirus Isolated from a Peridroma Species.</title>
        <authorList>
            <person name="Rohrmann G.F."/>
            <person name="Erlandson M.A."/>
            <person name="Theilmann D.A."/>
        </authorList>
    </citation>
    <scope>NUCLEOTIDE SEQUENCE [LARGE SCALE GENOMIC DNA]</scope>
    <source>
        <strain evidence="2">GR_167</strain>
    </source>
</reference>
<dbReference type="RefSeq" id="YP_009049868.1">
    <property type="nucleotide sequence ID" value="NC_024625.1"/>
</dbReference>
<dbReference type="EMBL" id="KM009991">
    <property type="protein sequence ID" value="AIE47773.1"/>
    <property type="molecule type" value="Genomic_DNA"/>
</dbReference>
<dbReference type="GO" id="GO:0006281">
    <property type="term" value="P:DNA repair"/>
    <property type="evidence" value="ECO:0007669"/>
    <property type="project" value="InterPro"/>
</dbReference>
<dbReference type="Gene3D" id="3.40.50.300">
    <property type="entry name" value="P-loop containing nucleotide triphosphate hydrolases"/>
    <property type="match status" value="1"/>
</dbReference>
<keyword evidence="2" id="KW-0067">ATP-binding</keyword>
<sequence length="452" mass="51181">MSALNDDQSAFMRICDATLDQRQQLIAFVTGNAGTGKTFLLKHLNTHLADRNLLVERIAFSALAAQNINGKTMHKLFKFNLRGHYKLTDFLIQDLMHIDVLIIDEVSMIHGSYLDKIDEILRVVMGRNVPFGGVHVIAFGDLYQLPPVVDREWVNPTASSEKCYSAAVWKEFRLYTLRQMMRQSEPDFIRALNQLRVGDEKGIQYFNELRDRQKAIDSMEATTLVSTVAAAHAINTKNNKTLLENADETHELVSTSKVMPAVDPDFLYPHKNMHQVVPDKLTLCVGSRIIVTVNCKDSECVNGDLGVVEKFGKRNGRVVCILFRNVHNVLKSVVSETINFRTENPTDYKRMVARTGFPINLAWAMTIHKMQGATIDRLRVPLCSMFAVGQLYVALSRVTRSDGLELLQSIKPSMLRTDTILRHVYSEMPELEMPPRVDALLDGLEVDDFEKE</sequence>
<evidence type="ECO:0000259" key="1">
    <source>
        <dbReference type="Pfam" id="PF05970"/>
    </source>
</evidence>
<keyword evidence="3" id="KW-1185">Reference proteome</keyword>
<dbReference type="SUPFAM" id="SSF52540">
    <property type="entry name" value="P-loop containing nucleoside triphosphate hydrolases"/>
    <property type="match status" value="2"/>
</dbReference>
<gene>
    <name evidence="2" type="ORF">pesp042</name>
</gene>
<dbReference type="GeneID" id="20003956"/>
<dbReference type="InterPro" id="IPR027417">
    <property type="entry name" value="P-loop_NTPase"/>
</dbReference>
<dbReference type="InterPro" id="IPR010285">
    <property type="entry name" value="DNA_helicase_pif1-like_DEAD"/>
</dbReference>
<keyword evidence="2" id="KW-0347">Helicase</keyword>
<protein>
    <submittedName>
        <fullName evidence="2">Helicase 2</fullName>
    </submittedName>
</protein>
<dbReference type="CDD" id="cd18809">
    <property type="entry name" value="SF1_C_RecD"/>
    <property type="match status" value="1"/>
</dbReference>
<organism evidence="2 3">
    <name type="scientific">Peridroma alphabaculovirus</name>
    <dbReference type="NCBI Taxonomy" id="1346829"/>
    <lineage>
        <taxon>Viruses</taxon>
        <taxon>Viruses incertae sedis</taxon>
        <taxon>Naldaviricetes</taxon>
        <taxon>Lefavirales</taxon>
        <taxon>Baculoviridae</taxon>
        <taxon>Alphabaculovirus</taxon>
    </lineage>
</organism>